<keyword evidence="3" id="KW-1185">Reference proteome</keyword>
<reference evidence="2 3" key="1">
    <citation type="submission" date="2016-10" db="EMBL/GenBank/DDBJ databases">
        <authorList>
            <person name="de Groot N.N."/>
        </authorList>
    </citation>
    <scope>NUCLEOTIDE SEQUENCE [LARGE SCALE GENOMIC DNA]</scope>
    <source>
        <strain evidence="2 3">B25</strain>
    </source>
</reference>
<dbReference type="SMART" id="SM00060">
    <property type="entry name" value="FN3"/>
    <property type="match status" value="3"/>
</dbReference>
<accession>A0A1H9I0G8</accession>
<dbReference type="InterPro" id="IPR036116">
    <property type="entry name" value="FN3_sf"/>
</dbReference>
<organism evidence="2 3">
    <name type="scientific">Treponema bryantii</name>
    <dbReference type="NCBI Taxonomy" id="163"/>
    <lineage>
        <taxon>Bacteria</taxon>
        <taxon>Pseudomonadati</taxon>
        <taxon>Spirochaetota</taxon>
        <taxon>Spirochaetia</taxon>
        <taxon>Spirochaetales</taxon>
        <taxon>Treponemataceae</taxon>
        <taxon>Treponema</taxon>
    </lineage>
</organism>
<dbReference type="Gene3D" id="2.60.40.10">
    <property type="entry name" value="Immunoglobulins"/>
    <property type="match status" value="2"/>
</dbReference>
<dbReference type="PROSITE" id="PS50853">
    <property type="entry name" value="FN3"/>
    <property type="match status" value="1"/>
</dbReference>
<dbReference type="Proteomes" id="UP000182360">
    <property type="component" value="Unassembled WGS sequence"/>
</dbReference>
<dbReference type="SUPFAM" id="SSF49265">
    <property type="entry name" value="Fibronectin type III"/>
    <property type="match status" value="2"/>
</dbReference>
<evidence type="ECO:0000313" key="3">
    <source>
        <dbReference type="Proteomes" id="UP000182360"/>
    </source>
</evidence>
<gene>
    <name evidence="2" type="ORF">SAMN04487977_10857</name>
</gene>
<feature type="domain" description="Fibronectin type-III" evidence="1">
    <location>
        <begin position="38"/>
        <end position="127"/>
    </location>
</feature>
<dbReference type="InterPro" id="IPR013783">
    <property type="entry name" value="Ig-like_fold"/>
</dbReference>
<evidence type="ECO:0000313" key="2">
    <source>
        <dbReference type="EMBL" id="SEQ67935.1"/>
    </source>
</evidence>
<sequence>MMLLPLFIIGCRYDLVDEPSLDYNEHKTAADYSDFILPPSKITASHGESKAVTISWEAVENAVQYQIFAAENPFSTFSKVSETKGTETEILIEEESGITKYYCVSAVNYYGTVSSKSIVVCGSTLAVPIITAIEPSEEGNAVKLSWWMDNCSDETYENSVSYNINVYNVTNQTIKFKSLEAEGNLREVNIDGLASTTEYLFEVEVVKADSTAKECSEKTSAETAHRVIPDAPKNFNVSQGETTDSIILSWELPEKVWYRDNSGVSGFSLHALNFEIYRKLATQSDSDYGASVYTYTFNSADDYIPGDTVSWEDKDAVHGKKYTYYLKSVTNDTPGKTITAESSKTEAVDGWLVSVPAFSIASEYTKSEDQLAFEKIAFCFNVSFETFGKSYKYIIKREKYDFSDVTTPVKIEDISFTDLTELNAHKDVFENPSVDAGYYKYTLYVCPADSADGSSAYYAIDASGKYLVSADANVVPVVEGFTLADGYSDKFVLSFRYNSSYNYTIHWRNVIDGIAQAEESLELPESLFENVIEGEIFNYNHKEGVTSGDRRIYSLEASMGLSERFRPNDDTTDKIYETLGTAEPVITEYAYDKLLVEWPAVQKATAGYKISAKYEGESEELVIESAEGVDANYEIKTTGSDDELRYTCVITKPAGYDDALISGKNIKFTVTSQNTVDATESTIDVCTVGPALTNVTVLPNQANIIDVKWNPVDGADGYIIRRITYKTATQHPELISEDNLSNPDVYYYDAVNNTLTINSEAADGIRASVNIVQGSYKLTDTYKEAATNTNPYEVNQSYIAWGIPYGYTVIPVKHDGSSDDFNLAGRNVSFDGNSYQNVAEEFGATIGYGLNIHAKKSESADTQVLEWDAPYNPVSSFSIYYRVAGSELNSWQVFEKNVSSTEVINGKMTASFKPDNVTAAYEYLVAYRQETPIIDGNVPESLIKDSEIGLSSVDTNYDYTRIIDGEKIKAEKFNKGYLLAQKFTPNEAPEDANDFSETITLTAWNYDQRSIGPDKAYLRIKNYNISNDWIQVAELDEKLHFVKSSGAENTKVKKGSNDTTVIIEPANLIGDTKDNPFTKDYPITKGPLQVLRDVKHYYSIELVRGDFSTVIGDDDSKYAYRNITDYEFAKMVMLIFADGMTQIGELKFDNYANDPKEMSDAGLGGKIQAYHEGKTGTKYFYKFINYAPKLEMPSGKNAASLQINANGECFRESAIAGSYPLSFSEVTINVSKTNDEMPSSYQRQIKFYLNIEYEYNWLKVRNEFKSLEGTLKLQNTNIAFNTKEDCRVYVPFRLWYEDAVYYQDPTYGWWTE</sequence>
<dbReference type="EMBL" id="FOFU01000008">
    <property type="protein sequence ID" value="SEQ67935.1"/>
    <property type="molecule type" value="Genomic_DNA"/>
</dbReference>
<proteinExistence type="predicted"/>
<name>A0A1H9I0G8_9SPIR</name>
<dbReference type="InterPro" id="IPR003961">
    <property type="entry name" value="FN3_dom"/>
</dbReference>
<protein>
    <recommendedName>
        <fullName evidence="1">Fibronectin type-III domain-containing protein</fullName>
    </recommendedName>
</protein>
<evidence type="ECO:0000259" key="1">
    <source>
        <dbReference type="PROSITE" id="PS50853"/>
    </source>
</evidence>